<sequence>MSARRMTSPSTPHLPPGRPHHLVHHRAHSQPVVPLAATRQSLASDDDSAQSGKFMHSVKKSLRVSRRLSTKGTSSYSDSEPEHTATSYTPPLSSVPPPTIQEIMMGLHLSRTPHLAQPRAARSSAPPSVVVVDEHDSPAPPFLFALMRSRAQSVGASSAGVHRRASLPASTSSASSSPARVPLPPPPKRSSLKKTSTNSSDSSIPTTPGGTGTSSPHGRGTPSPSLSSLSSSRHQLRTPSKLRFSTLFRPSHRREKDDAMAMPPPPPPRKAVRFSPSSGGLATAGGLENVREVNTPVSEASPPLPLPQPSLPPPHAKRQQFVRRVSGRAKATAKEVFAVIADPVSRR</sequence>
<dbReference type="InParanoid" id="A0A165NFG1"/>
<feature type="region of interest" description="Disordered" evidence="1">
    <location>
        <begin position="113"/>
        <end position="133"/>
    </location>
</feature>
<name>A0A165NFG1_EXIGL</name>
<reference evidence="2 3" key="1">
    <citation type="journal article" date="2016" name="Mol. Biol. Evol.">
        <title>Comparative Genomics of Early-Diverging Mushroom-Forming Fungi Provides Insights into the Origins of Lignocellulose Decay Capabilities.</title>
        <authorList>
            <person name="Nagy L.G."/>
            <person name="Riley R."/>
            <person name="Tritt A."/>
            <person name="Adam C."/>
            <person name="Daum C."/>
            <person name="Floudas D."/>
            <person name="Sun H."/>
            <person name="Yadav J.S."/>
            <person name="Pangilinan J."/>
            <person name="Larsson K.H."/>
            <person name="Matsuura K."/>
            <person name="Barry K."/>
            <person name="Labutti K."/>
            <person name="Kuo R."/>
            <person name="Ohm R.A."/>
            <person name="Bhattacharya S.S."/>
            <person name="Shirouzu T."/>
            <person name="Yoshinaga Y."/>
            <person name="Martin F.M."/>
            <person name="Grigoriev I.V."/>
            <person name="Hibbett D.S."/>
        </authorList>
    </citation>
    <scope>NUCLEOTIDE SEQUENCE [LARGE SCALE GENOMIC DNA]</scope>
    <source>
        <strain evidence="2 3">HHB12029</strain>
    </source>
</reference>
<proteinExistence type="predicted"/>
<feature type="region of interest" description="Disordered" evidence="1">
    <location>
        <begin position="157"/>
        <end position="318"/>
    </location>
</feature>
<feature type="compositionally biased region" description="Polar residues" evidence="1">
    <location>
        <begin position="70"/>
        <end position="92"/>
    </location>
</feature>
<feature type="compositionally biased region" description="Polar residues" evidence="1">
    <location>
        <begin position="1"/>
        <end position="11"/>
    </location>
</feature>
<feature type="compositionally biased region" description="Low complexity" evidence="1">
    <location>
        <begin position="118"/>
        <end position="131"/>
    </location>
</feature>
<dbReference type="EMBL" id="KV425899">
    <property type="protein sequence ID" value="KZW00668.1"/>
    <property type="molecule type" value="Genomic_DNA"/>
</dbReference>
<gene>
    <name evidence="2" type="ORF">EXIGLDRAFT_720897</name>
</gene>
<feature type="compositionally biased region" description="Low complexity" evidence="1">
    <location>
        <begin position="166"/>
        <end position="180"/>
    </location>
</feature>
<keyword evidence="3" id="KW-1185">Reference proteome</keyword>
<feature type="compositionally biased region" description="Basic residues" evidence="1">
    <location>
        <begin position="18"/>
        <end position="28"/>
    </location>
</feature>
<feature type="compositionally biased region" description="Low complexity" evidence="1">
    <location>
        <begin position="193"/>
        <end position="232"/>
    </location>
</feature>
<protein>
    <submittedName>
        <fullName evidence="2">Uncharacterized protein</fullName>
    </submittedName>
</protein>
<evidence type="ECO:0000256" key="1">
    <source>
        <dbReference type="SAM" id="MobiDB-lite"/>
    </source>
</evidence>
<dbReference type="OrthoDB" id="3265692at2759"/>
<feature type="compositionally biased region" description="Pro residues" evidence="1">
    <location>
        <begin position="302"/>
        <end position="314"/>
    </location>
</feature>
<dbReference type="AlphaFoldDB" id="A0A165NFG1"/>
<evidence type="ECO:0000313" key="2">
    <source>
        <dbReference type="EMBL" id="KZW00668.1"/>
    </source>
</evidence>
<evidence type="ECO:0000313" key="3">
    <source>
        <dbReference type="Proteomes" id="UP000077266"/>
    </source>
</evidence>
<accession>A0A165NFG1</accession>
<feature type="compositionally biased region" description="Basic residues" evidence="1">
    <location>
        <begin position="56"/>
        <end position="69"/>
    </location>
</feature>
<organism evidence="2 3">
    <name type="scientific">Exidia glandulosa HHB12029</name>
    <dbReference type="NCBI Taxonomy" id="1314781"/>
    <lineage>
        <taxon>Eukaryota</taxon>
        <taxon>Fungi</taxon>
        <taxon>Dikarya</taxon>
        <taxon>Basidiomycota</taxon>
        <taxon>Agaricomycotina</taxon>
        <taxon>Agaricomycetes</taxon>
        <taxon>Auriculariales</taxon>
        <taxon>Exidiaceae</taxon>
        <taxon>Exidia</taxon>
    </lineage>
</organism>
<dbReference type="Proteomes" id="UP000077266">
    <property type="component" value="Unassembled WGS sequence"/>
</dbReference>
<feature type="region of interest" description="Disordered" evidence="1">
    <location>
        <begin position="1"/>
        <end position="99"/>
    </location>
</feature>